<dbReference type="AlphaFoldDB" id="A0A1G6W7D3"/>
<dbReference type="OrthoDB" id="190276at2"/>
<reference evidence="1 2" key="1">
    <citation type="submission" date="2016-10" db="EMBL/GenBank/DDBJ databases">
        <authorList>
            <person name="de Groot N.N."/>
        </authorList>
    </citation>
    <scope>NUCLEOTIDE SEQUENCE [LARGE SCALE GENOMIC DNA]</scope>
    <source>
        <strain evidence="1 2">CGMCC 4.6858</strain>
    </source>
</reference>
<sequence length="206" mass="22898">MPSEHQPSLFASDEPSVDAAFTTARRIVLDEHSWVEVVPGWLSGADALFDDLMTTAGWEQRDRWMYTRRVVEPRLTAQYPRLADAPHPLLHTAAQALSAHYGVTYDGLWINLYRDHRDSTGWHGDGASTRRRECVVPVLTLGAQRRFLLRPVGGGPSTDLRPVAGDLVVMGGRCQTDWRHCVPKQTTPSGPRISVNFSASEQAVPD</sequence>
<dbReference type="SUPFAM" id="SSF51197">
    <property type="entry name" value="Clavaminate synthase-like"/>
    <property type="match status" value="1"/>
</dbReference>
<keyword evidence="1" id="KW-0560">Oxidoreductase</keyword>
<dbReference type="PANTHER" id="PTHR31212">
    <property type="entry name" value="ALPHA-KETOGLUTARATE-DEPENDENT DIOXYGENASE ALKB HOMOLOG 3"/>
    <property type="match status" value="1"/>
</dbReference>
<dbReference type="InterPro" id="IPR037151">
    <property type="entry name" value="AlkB-like_sf"/>
</dbReference>
<proteinExistence type="predicted"/>
<dbReference type="InterPro" id="IPR005123">
    <property type="entry name" value="Oxoglu/Fe-dep_dioxygenase_dom"/>
</dbReference>
<keyword evidence="1" id="KW-0223">Dioxygenase</keyword>
<dbReference type="GO" id="GO:0006307">
    <property type="term" value="P:DNA alkylation repair"/>
    <property type="evidence" value="ECO:0007669"/>
    <property type="project" value="InterPro"/>
</dbReference>
<dbReference type="GO" id="GO:0051213">
    <property type="term" value="F:dioxygenase activity"/>
    <property type="evidence" value="ECO:0007669"/>
    <property type="project" value="UniProtKB-KW"/>
</dbReference>
<dbReference type="InterPro" id="IPR027450">
    <property type="entry name" value="AlkB-like"/>
</dbReference>
<dbReference type="Gene3D" id="2.60.120.590">
    <property type="entry name" value="Alpha-ketoglutarate-dependent dioxygenase AlkB-like"/>
    <property type="match status" value="1"/>
</dbReference>
<dbReference type="EMBL" id="FMZM01000009">
    <property type="protein sequence ID" value="SDD61719.1"/>
    <property type="molecule type" value="Genomic_DNA"/>
</dbReference>
<keyword evidence="2" id="KW-1185">Reference proteome</keyword>
<organism evidence="1 2">
    <name type="scientific">Nocardioides lianchengensis</name>
    <dbReference type="NCBI Taxonomy" id="1045774"/>
    <lineage>
        <taxon>Bacteria</taxon>
        <taxon>Bacillati</taxon>
        <taxon>Actinomycetota</taxon>
        <taxon>Actinomycetes</taxon>
        <taxon>Propionibacteriales</taxon>
        <taxon>Nocardioidaceae</taxon>
        <taxon>Nocardioides</taxon>
    </lineage>
</organism>
<protein>
    <submittedName>
        <fullName evidence="1">Alkylated DNA repair dioxygenase AlkB</fullName>
    </submittedName>
</protein>
<dbReference type="Pfam" id="PF13532">
    <property type="entry name" value="2OG-FeII_Oxy_2"/>
    <property type="match status" value="1"/>
</dbReference>
<gene>
    <name evidence="1" type="ORF">SAMN05421872_109197</name>
</gene>
<dbReference type="PROSITE" id="PS51471">
    <property type="entry name" value="FE2OG_OXY"/>
    <property type="match status" value="1"/>
</dbReference>
<name>A0A1G6W7D3_9ACTN</name>
<evidence type="ECO:0000313" key="1">
    <source>
        <dbReference type="EMBL" id="SDD61719.1"/>
    </source>
</evidence>
<evidence type="ECO:0000313" key="2">
    <source>
        <dbReference type="Proteomes" id="UP000199034"/>
    </source>
</evidence>
<accession>A0A1G6W7D3</accession>
<dbReference type="InterPro" id="IPR032854">
    <property type="entry name" value="ALKBH3"/>
</dbReference>
<dbReference type="PANTHER" id="PTHR31212:SF4">
    <property type="entry name" value="ALPHA-KETOGLUTARATE-DEPENDENT DIOXYGENASE ALKB HOMOLOG 3"/>
    <property type="match status" value="1"/>
</dbReference>
<dbReference type="Proteomes" id="UP000199034">
    <property type="component" value="Unassembled WGS sequence"/>
</dbReference>
<dbReference type="RefSeq" id="WP_090858996.1">
    <property type="nucleotide sequence ID" value="NZ_FMZM01000009.1"/>
</dbReference>
<dbReference type="STRING" id="1045774.SAMN05421872_109197"/>